<name>A0A8J5JX46_HOMAM</name>
<protein>
    <submittedName>
        <fullName evidence="2">Uncharacterized protein</fullName>
    </submittedName>
</protein>
<dbReference type="EMBL" id="JAHLQT010026447">
    <property type="protein sequence ID" value="KAG7163773.1"/>
    <property type="molecule type" value="Genomic_DNA"/>
</dbReference>
<gene>
    <name evidence="2" type="ORF">Hamer_G003026</name>
</gene>
<proteinExistence type="predicted"/>
<organism evidence="2 3">
    <name type="scientific">Homarus americanus</name>
    <name type="common">American lobster</name>
    <dbReference type="NCBI Taxonomy" id="6706"/>
    <lineage>
        <taxon>Eukaryota</taxon>
        <taxon>Metazoa</taxon>
        <taxon>Ecdysozoa</taxon>
        <taxon>Arthropoda</taxon>
        <taxon>Crustacea</taxon>
        <taxon>Multicrustacea</taxon>
        <taxon>Malacostraca</taxon>
        <taxon>Eumalacostraca</taxon>
        <taxon>Eucarida</taxon>
        <taxon>Decapoda</taxon>
        <taxon>Pleocyemata</taxon>
        <taxon>Astacidea</taxon>
        <taxon>Nephropoidea</taxon>
        <taxon>Nephropidae</taxon>
        <taxon>Homarus</taxon>
    </lineage>
</organism>
<comment type="caution">
    <text evidence="2">The sequence shown here is derived from an EMBL/GenBank/DDBJ whole genome shotgun (WGS) entry which is preliminary data.</text>
</comment>
<evidence type="ECO:0000256" key="1">
    <source>
        <dbReference type="SAM" id="Phobius"/>
    </source>
</evidence>
<reference evidence="2" key="1">
    <citation type="journal article" date="2021" name="Sci. Adv.">
        <title>The American lobster genome reveals insights on longevity, neural, and immune adaptations.</title>
        <authorList>
            <person name="Polinski J.M."/>
            <person name="Zimin A.V."/>
            <person name="Clark K.F."/>
            <person name="Kohn A.B."/>
            <person name="Sadowski N."/>
            <person name="Timp W."/>
            <person name="Ptitsyn A."/>
            <person name="Khanna P."/>
            <person name="Romanova D.Y."/>
            <person name="Williams P."/>
            <person name="Greenwood S.J."/>
            <person name="Moroz L.L."/>
            <person name="Walt D.R."/>
            <person name="Bodnar A.G."/>
        </authorList>
    </citation>
    <scope>NUCLEOTIDE SEQUENCE</scope>
    <source>
        <strain evidence="2">GMGI-L3</strain>
    </source>
</reference>
<evidence type="ECO:0000313" key="3">
    <source>
        <dbReference type="Proteomes" id="UP000747542"/>
    </source>
</evidence>
<sequence length="163" mass="18156">MNAVKHGYFKVIIRTVDTDVLVLAIAAFHLLNITELWVAFATGKCFTYLPVHEMAISLGPENCKALPFLHTFNGCDTVSSSAGWGKKTVWDVWKAFDEASLIFCALASTPSSVEDHLGILERFVVFHYDHASSAVVMNEARKQLFSPKGSCCNQLEHYKAPFR</sequence>
<dbReference type="AlphaFoldDB" id="A0A8J5JX46"/>
<feature type="transmembrane region" description="Helical" evidence="1">
    <location>
        <begin position="20"/>
        <end position="40"/>
    </location>
</feature>
<evidence type="ECO:0000313" key="2">
    <source>
        <dbReference type="EMBL" id="KAG7163773.1"/>
    </source>
</evidence>
<keyword evidence="1" id="KW-0812">Transmembrane</keyword>
<accession>A0A8J5JX46</accession>
<keyword evidence="1" id="KW-0472">Membrane</keyword>
<keyword evidence="1" id="KW-1133">Transmembrane helix</keyword>
<keyword evidence="3" id="KW-1185">Reference proteome</keyword>
<dbReference type="Proteomes" id="UP000747542">
    <property type="component" value="Unassembled WGS sequence"/>
</dbReference>